<organism evidence="2 3">
    <name type="scientific">Actinotignum timonense</name>
    <dbReference type="NCBI Taxonomy" id="1870995"/>
    <lineage>
        <taxon>Bacteria</taxon>
        <taxon>Bacillati</taxon>
        <taxon>Actinomycetota</taxon>
        <taxon>Actinomycetes</taxon>
        <taxon>Actinomycetales</taxon>
        <taxon>Actinomycetaceae</taxon>
        <taxon>Actinotignum</taxon>
    </lineage>
</organism>
<dbReference type="EMBL" id="JAWNFY010000002">
    <property type="protein sequence ID" value="MDY5145542.1"/>
    <property type="molecule type" value="Genomic_DNA"/>
</dbReference>
<evidence type="ECO:0000313" key="3">
    <source>
        <dbReference type="Proteomes" id="UP001284901"/>
    </source>
</evidence>
<proteinExistence type="predicted"/>
<dbReference type="RefSeq" id="WP_284883396.1">
    <property type="nucleotide sequence ID" value="NZ_JASOHK010000025.1"/>
</dbReference>
<gene>
    <name evidence="2" type="ORF">R6P33_00715</name>
</gene>
<keyword evidence="3" id="KW-1185">Reference proteome</keyword>
<evidence type="ECO:0000313" key="2">
    <source>
        <dbReference type="EMBL" id="MDY5145542.1"/>
    </source>
</evidence>
<sequence>MPESTRARLSWPGMIGRSGGSWPGMMGRTGKSCPEVDAPRR</sequence>
<name>A0ABU5GA48_9ACTO</name>
<comment type="caution">
    <text evidence="2">The sequence shown here is derived from an EMBL/GenBank/DDBJ whole genome shotgun (WGS) entry which is preliminary data.</text>
</comment>
<protein>
    <submittedName>
        <fullName evidence="2">Uncharacterized protein</fullName>
    </submittedName>
</protein>
<feature type="region of interest" description="Disordered" evidence="1">
    <location>
        <begin position="1"/>
        <end position="41"/>
    </location>
</feature>
<evidence type="ECO:0000256" key="1">
    <source>
        <dbReference type="SAM" id="MobiDB-lite"/>
    </source>
</evidence>
<reference evidence="2 3" key="1">
    <citation type="submission" date="2023-10" db="EMBL/GenBank/DDBJ databases">
        <title>Whole Genome based description of the genera Actinobaculum and Actinotignum reveals a complex phylogenetic relationship within the species included in the genus Actinotignum.</title>
        <authorList>
            <person name="Jensen C.S."/>
            <person name="Dargis R."/>
            <person name="Kemp M."/>
            <person name="Christensen J.J."/>
        </authorList>
    </citation>
    <scope>NUCLEOTIDE SEQUENCE [LARGE SCALE GENOMIC DNA]</scope>
    <source>
        <strain evidence="2 3">SLA_B089</strain>
    </source>
</reference>
<accession>A0ABU5GA48</accession>
<dbReference type="Proteomes" id="UP001284901">
    <property type="component" value="Unassembled WGS sequence"/>
</dbReference>